<evidence type="ECO:0000256" key="1">
    <source>
        <dbReference type="ARBA" id="ARBA00009370"/>
    </source>
</evidence>
<accession>A0ABU2YGC7</accession>
<feature type="transmembrane region" description="Helical" evidence="3">
    <location>
        <begin position="552"/>
        <end position="568"/>
    </location>
</feature>
<comment type="caution">
    <text evidence="3">Lacks conserved residue(s) required for the propagation of feature annotation.</text>
</comment>
<evidence type="ECO:0000313" key="5">
    <source>
        <dbReference type="EMBL" id="MDT0557206.1"/>
    </source>
</evidence>
<dbReference type="InterPro" id="IPR036286">
    <property type="entry name" value="LexA/Signal_pep-like_sf"/>
</dbReference>
<keyword evidence="6" id="KW-1185">Reference proteome</keyword>
<proteinExistence type="inferred from homology"/>
<dbReference type="Pfam" id="PF10502">
    <property type="entry name" value="Peptidase_S26"/>
    <property type="match status" value="2"/>
</dbReference>
<dbReference type="InterPro" id="IPR019533">
    <property type="entry name" value="Peptidase_S26"/>
</dbReference>
<comment type="catalytic activity">
    <reaction evidence="3">
        <text>Cleavage of hydrophobic, N-terminal signal or leader sequences from secreted and periplasmic proteins.</text>
        <dbReference type="EC" id="3.4.21.89"/>
    </reaction>
</comment>
<dbReference type="NCBIfam" id="TIGR02227">
    <property type="entry name" value="sigpep_I_bact"/>
    <property type="match status" value="1"/>
</dbReference>
<dbReference type="SUPFAM" id="SSF51306">
    <property type="entry name" value="LexA/Signal peptidase"/>
    <property type="match status" value="1"/>
</dbReference>
<keyword evidence="3" id="KW-0812">Transmembrane</keyword>
<name>A0ABU2YGC7_9FLAO</name>
<gene>
    <name evidence="5" type="primary">lepB</name>
    <name evidence="5" type="ORF">RM697_01015</name>
</gene>
<feature type="transmembrane region" description="Helical" evidence="3">
    <location>
        <begin position="6"/>
        <end position="26"/>
    </location>
</feature>
<feature type="domain" description="Peptidase S26" evidence="4">
    <location>
        <begin position="124"/>
        <end position="289"/>
    </location>
</feature>
<comment type="subcellular location">
    <subcellularLocation>
        <location evidence="3">Membrane</location>
        <topology evidence="3">Single-pass type II membrane protein</topology>
    </subcellularLocation>
</comment>
<dbReference type="Pfam" id="PF18936">
    <property type="entry name" value="DUF5684"/>
    <property type="match status" value="1"/>
</dbReference>
<dbReference type="EC" id="3.4.21.89" evidence="3"/>
<dbReference type="PANTHER" id="PTHR43390:SF1">
    <property type="entry name" value="CHLOROPLAST PROCESSING PEPTIDASE"/>
    <property type="match status" value="1"/>
</dbReference>
<dbReference type="GO" id="GO:0009003">
    <property type="term" value="F:signal peptidase activity"/>
    <property type="evidence" value="ECO:0007669"/>
    <property type="project" value="UniProtKB-EC"/>
</dbReference>
<feature type="transmembrane region" description="Helical" evidence="3">
    <location>
        <begin position="85"/>
        <end position="104"/>
    </location>
</feature>
<dbReference type="InterPro" id="IPR000223">
    <property type="entry name" value="Pept_S26A_signal_pept_1"/>
</dbReference>
<sequence>MNWTQWLIFFLIIQVIHGLGTWKLYVKAGRKPWEAFVPVYNAYILMKIINRPWWWTILLFLPIVNLIMLPAVWVETARSFGKNSLVDTLLAVITFGFYSYYISYATNAEYVKERDLNPVTSAGEWISSILFAIVAATIVHTYFFQPYVIPSSSLEKSLLIGDFLIVSKMHYGARTPMTTVAAPMVHDTIPLLKKKSYLFSDEHDKRETSWKNKLQLPYFRLPGWDNIDRNEIVVFNQPADTLLDMNNFHPDRNYYKPIDKKTNLVKRCVGISGDTLEVKGGYVYINGEKNVLPDRAELLFQSDVKSINYLTDDFIRSLNCTEYYRYYKIERSKIDKYLSDNFPLSAIEGDNINAQIMLVFPTHKNIARSVIARYGLKTTNQYTLNITDNAFNKLSNDSNIKSITKLTRIKGEREDAIFPQDPSINWNTDFFGPVYIPEAGKTIELTLDNLPIYNRLITEYEGNSVVTRGNQIIINEEPTTSYTFKQDYYWMMGDNRHNSIDARRWGFVPYNHVVGKPVFIWMSIDNFNDGFKNWRPRWSRIFTTVHGSGERVSYLIPFLVLLVGWNIFSRIRKRKKAK</sequence>
<comment type="caution">
    <text evidence="5">The sequence shown here is derived from an EMBL/GenBank/DDBJ whole genome shotgun (WGS) entry which is preliminary data.</text>
</comment>
<feature type="transmembrane region" description="Helical" evidence="3">
    <location>
        <begin position="53"/>
        <end position="73"/>
    </location>
</feature>
<dbReference type="CDD" id="cd06530">
    <property type="entry name" value="S26_SPase_I"/>
    <property type="match status" value="1"/>
</dbReference>
<evidence type="ECO:0000256" key="2">
    <source>
        <dbReference type="ARBA" id="ARBA00019232"/>
    </source>
</evidence>
<dbReference type="Proteomes" id="UP001259492">
    <property type="component" value="Unassembled WGS sequence"/>
</dbReference>
<feature type="domain" description="Peptidase S26" evidence="4">
    <location>
        <begin position="445"/>
        <end position="522"/>
    </location>
</feature>
<dbReference type="EMBL" id="JAVRIA010000001">
    <property type="protein sequence ID" value="MDT0557206.1"/>
    <property type="molecule type" value="Genomic_DNA"/>
</dbReference>
<keyword evidence="3" id="KW-0472">Membrane</keyword>
<evidence type="ECO:0000259" key="4">
    <source>
        <dbReference type="Pfam" id="PF10502"/>
    </source>
</evidence>
<feature type="transmembrane region" description="Helical" evidence="3">
    <location>
        <begin position="125"/>
        <end position="144"/>
    </location>
</feature>
<evidence type="ECO:0000256" key="3">
    <source>
        <dbReference type="RuleBase" id="RU362042"/>
    </source>
</evidence>
<protein>
    <recommendedName>
        <fullName evidence="2 3">Signal peptidase I</fullName>
        <ecNumber evidence="3">3.4.21.89</ecNumber>
    </recommendedName>
</protein>
<dbReference type="Gene3D" id="2.10.109.10">
    <property type="entry name" value="Umud Fragment, subunit A"/>
    <property type="match status" value="2"/>
</dbReference>
<dbReference type="InterPro" id="IPR043739">
    <property type="entry name" value="DUF5684"/>
</dbReference>
<evidence type="ECO:0000313" key="6">
    <source>
        <dbReference type="Proteomes" id="UP001259492"/>
    </source>
</evidence>
<keyword evidence="3" id="KW-1133">Transmembrane helix</keyword>
<dbReference type="PRINTS" id="PR00727">
    <property type="entry name" value="LEADERPTASE"/>
</dbReference>
<dbReference type="PANTHER" id="PTHR43390">
    <property type="entry name" value="SIGNAL PEPTIDASE I"/>
    <property type="match status" value="1"/>
</dbReference>
<keyword evidence="3" id="KW-0645">Protease</keyword>
<keyword evidence="3 5" id="KW-0378">Hydrolase</keyword>
<dbReference type="RefSeq" id="WP_311425977.1">
    <property type="nucleotide sequence ID" value="NZ_JAVRIA010000001.1"/>
</dbReference>
<comment type="similarity">
    <text evidence="1 3">Belongs to the peptidase S26 family.</text>
</comment>
<organism evidence="5 6">
    <name type="scientific">Microcosmobacter mediterraneus</name>
    <dbReference type="NCBI Taxonomy" id="3075607"/>
    <lineage>
        <taxon>Bacteria</taxon>
        <taxon>Pseudomonadati</taxon>
        <taxon>Bacteroidota</taxon>
        <taxon>Flavobacteriia</taxon>
        <taxon>Flavobacteriales</taxon>
        <taxon>Flavobacteriaceae</taxon>
        <taxon>Microcosmobacter</taxon>
    </lineage>
</organism>
<reference evidence="5 6" key="1">
    <citation type="submission" date="2023-09" db="EMBL/GenBank/DDBJ databases">
        <authorList>
            <person name="Rey-Velasco X."/>
        </authorList>
    </citation>
    <scope>NUCLEOTIDE SEQUENCE [LARGE SCALE GENOMIC DNA]</scope>
    <source>
        <strain evidence="5 6">W332</strain>
    </source>
</reference>